<feature type="domain" description="CHAD" evidence="1">
    <location>
        <begin position="194"/>
        <end position="479"/>
    </location>
</feature>
<gene>
    <name evidence="2" type="ORF">DFH01_10990</name>
</gene>
<protein>
    <recommendedName>
        <fullName evidence="1">CHAD domain-containing protein</fullName>
    </recommendedName>
</protein>
<evidence type="ECO:0000259" key="1">
    <source>
        <dbReference type="PROSITE" id="PS51708"/>
    </source>
</evidence>
<dbReference type="PANTHER" id="PTHR39339:SF1">
    <property type="entry name" value="CHAD DOMAIN-CONTAINING PROTEIN"/>
    <property type="match status" value="1"/>
</dbReference>
<dbReference type="Proteomes" id="UP000245765">
    <property type="component" value="Unassembled WGS sequence"/>
</dbReference>
<evidence type="ECO:0000313" key="2">
    <source>
        <dbReference type="EMBL" id="PWS37360.1"/>
    </source>
</evidence>
<dbReference type="SMART" id="SM00880">
    <property type="entry name" value="CHAD"/>
    <property type="match status" value="1"/>
</dbReference>
<dbReference type="AlphaFoldDB" id="A0A317FE69"/>
<organism evidence="2 3">
    <name type="scientific">Falsiroseomonas bella</name>
    <dbReference type="NCBI Taxonomy" id="2184016"/>
    <lineage>
        <taxon>Bacteria</taxon>
        <taxon>Pseudomonadati</taxon>
        <taxon>Pseudomonadota</taxon>
        <taxon>Alphaproteobacteria</taxon>
        <taxon>Acetobacterales</taxon>
        <taxon>Roseomonadaceae</taxon>
        <taxon>Falsiroseomonas</taxon>
    </lineage>
</organism>
<sequence>MLEAALPPAAAESLLRNGPLADRRAGRSRGRPVGLSWLDTAEGALAGEGLALEQGRRGPRRLIRVLPQAGSTWLPGTPPPTLDEIGPAALPAEAGDGAVMPVAGFAGTLTRLVLRGGVEAALLKGRLRSVAEERPAARLTLTGEPSAVLETMAALAETVPLLPARAALAEEGRALARGEALRPRRLGAPVLDPSLDVETALCLALGHLTEVLLWHAPGAHAGTSPEGVHQMRVAMRRLRSLLRVFRPACDGPSLRRFDAGLREMAKVLGPARDWDVWLGGLGAEIAEALPEDARIAALLRAARHKRESAYAALRPVLEGPELRRLAWSAVALATHRPWREESGDGQADRRTQPLGEFGAKVLDRRWKRLTLPGRQIADLPDPEFHALRIEGKRMRYAAELFAPLWSRKRAKRFLGCLAEVQDAFGLANDASVARDLMAGLTAKGGGNLQWAAGVAEGWTLAKARRARSKAAAAWKDLLDEGIFWNQS</sequence>
<comment type="caution">
    <text evidence="2">The sequence shown here is derived from an EMBL/GenBank/DDBJ whole genome shotgun (WGS) entry which is preliminary data.</text>
</comment>
<accession>A0A317FE69</accession>
<reference evidence="3" key="1">
    <citation type="submission" date="2018-05" db="EMBL/GenBank/DDBJ databases">
        <authorList>
            <person name="Du Z."/>
            <person name="Wang X."/>
        </authorList>
    </citation>
    <scope>NUCLEOTIDE SEQUENCE [LARGE SCALE GENOMIC DNA]</scope>
    <source>
        <strain evidence="3">CQN31</strain>
    </source>
</reference>
<dbReference type="PANTHER" id="PTHR39339">
    <property type="entry name" value="SLR1444 PROTEIN"/>
    <property type="match status" value="1"/>
</dbReference>
<evidence type="ECO:0000313" key="3">
    <source>
        <dbReference type="Proteomes" id="UP000245765"/>
    </source>
</evidence>
<keyword evidence="3" id="KW-1185">Reference proteome</keyword>
<dbReference type="Gene3D" id="1.40.20.10">
    <property type="entry name" value="CHAD domain"/>
    <property type="match status" value="1"/>
</dbReference>
<dbReference type="EMBL" id="QGNA01000002">
    <property type="protein sequence ID" value="PWS37360.1"/>
    <property type="molecule type" value="Genomic_DNA"/>
</dbReference>
<dbReference type="RefSeq" id="WP_109870468.1">
    <property type="nucleotide sequence ID" value="NZ_QGNA01000002.1"/>
</dbReference>
<name>A0A317FE69_9PROT</name>
<proteinExistence type="predicted"/>
<dbReference type="InterPro" id="IPR007899">
    <property type="entry name" value="CHAD_dom"/>
</dbReference>
<dbReference type="Pfam" id="PF05235">
    <property type="entry name" value="CHAD"/>
    <property type="match status" value="1"/>
</dbReference>
<dbReference type="OrthoDB" id="9777271at2"/>
<dbReference type="PROSITE" id="PS51708">
    <property type="entry name" value="CHAD"/>
    <property type="match status" value="1"/>
</dbReference>
<dbReference type="InterPro" id="IPR038186">
    <property type="entry name" value="CHAD_dom_sf"/>
</dbReference>